<evidence type="ECO:0000313" key="2">
    <source>
        <dbReference type="Proteomes" id="UP001605990"/>
    </source>
</evidence>
<proteinExistence type="predicted"/>
<gene>
    <name evidence="1" type="ORF">ACGU38_34730</name>
</gene>
<accession>A0ABW7EBF2</accession>
<sequence length="49" mass="5172">MGSVYLMGGSFGPEAKPEHNILSEVTAARIEAEGSSWSPVAWRPRPASG</sequence>
<dbReference type="Proteomes" id="UP001605990">
    <property type="component" value="Unassembled WGS sequence"/>
</dbReference>
<evidence type="ECO:0000313" key="1">
    <source>
        <dbReference type="EMBL" id="MFG6300498.1"/>
    </source>
</evidence>
<name>A0ABW7EBF2_STRRO</name>
<organism evidence="1 2">
    <name type="scientific">Streptomyces rochei</name>
    <name type="common">Streptomyces parvullus</name>
    <dbReference type="NCBI Taxonomy" id="1928"/>
    <lineage>
        <taxon>Bacteria</taxon>
        <taxon>Bacillati</taxon>
        <taxon>Actinomycetota</taxon>
        <taxon>Actinomycetes</taxon>
        <taxon>Kitasatosporales</taxon>
        <taxon>Streptomycetaceae</taxon>
        <taxon>Streptomyces</taxon>
        <taxon>Streptomyces rochei group</taxon>
    </lineage>
</organism>
<dbReference type="RefSeq" id="WP_019330827.1">
    <property type="nucleotide sequence ID" value="NZ_JBFBNI010000046.1"/>
</dbReference>
<dbReference type="EMBL" id="JBIENY010000494">
    <property type="protein sequence ID" value="MFG6300498.1"/>
    <property type="molecule type" value="Genomic_DNA"/>
</dbReference>
<reference evidence="1 2" key="1">
    <citation type="submission" date="2024-10" db="EMBL/GenBank/DDBJ databases">
        <title>Draft genome assembly of a novel steroid transforming actinomycete isolated from African clawed frog Xenopus laevis.</title>
        <authorList>
            <person name="Bragin E."/>
            <person name="Kollerov V."/>
            <person name="Donova M.V."/>
        </authorList>
    </citation>
    <scope>NUCLEOTIDE SEQUENCE [LARGE SCALE GENOMIC DNA]</scope>
    <source>
        <strain evidence="1 2">MTOC-St3</strain>
    </source>
</reference>
<comment type="caution">
    <text evidence="1">The sequence shown here is derived from an EMBL/GenBank/DDBJ whole genome shotgun (WGS) entry which is preliminary data.</text>
</comment>
<keyword evidence="2" id="KW-1185">Reference proteome</keyword>
<protein>
    <submittedName>
        <fullName evidence="1">Uncharacterized protein</fullName>
    </submittedName>
</protein>